<evidence type="ECO:0008006" key="5">
    <source>
        <dbReference type="Google" id="ProtNLM"/>
    </source>
</evidence>
<dbReference type="EMBL" id="PFPO01000078">
    <property type="protein sequence ID" value="PIZ98559.1"/>
    <property type="molecule type" value="Genomic_DNA"/>
</dbReference>
<dbReference type="AlphaFoldDB" id="A0A2M7VDP2"/>
<comment type="caution">
    <text evidence="3">The sequence shown here is derived from an EMBL/GenBank/DDBJ whole genome shotgun (WGS) entry which is preliminary data.</text>
</comment>
<proteinExistence type="predicted"/>
<evidence type="ECO:0000313" key="3">
    <source>
        <dbReference type="EMBL" id="PIZ98559.1"/>
    </source>
</evidence>
<dbReference type="PANTHER" id="PTHR13069">
    <property type="entry name" value="ALKYLATED DNA REPAIR PROTEIN ALKB HOMOLOG 8"/>
    <property type="match status" value="1"/>
</dbReference>
<evidence type="ECO:0000256" key="2">
    <source>
        <dbReference type="ARBA" id="ARBA00022679"/>
    </source>
</evidence>
<dbReference type="InterPro" id="IPR051422">
    <property type="entry name" value="AlkB_tRNA_MeTrf/Diox"/>
</dbReference>
<dbReference type="SUPFAM" id="SSF53335">
    <property type="entry name" value="S-adenosyl-L-methionine-dependent methyltransferases"/>
    <property type="match status" value="1"/>
</dbReference>
<sequence length="231" mass="27201">MKQLLINKIQDQVVATYCAIADTFSQSRQSNWPIAQVLAKKIKPNNIVLDWGCGNGRFYPLVADYQGQYYGMDNCRLLLEKAQAQYGVAHWLNEQDAWPAAIDLIYALASFHHLPGRQARQELLQKFYQHLNPGGYLLMTTWNLRQKKYFWLWLKSNFINIFRSYDLNDVLVPWHGQTETIWRYCHNFNPRELRLLVEKSGLVIEELYYERAGQVTNQWHGHNLVLVARKL</sequence>
<dbReference type="CDD" id="cd02440">
    <property type="entry name" value="AdoMet_MTases"/>
    <property type="match status" value="1"/>
</dbReference>
<reference evidence="4" key="1">
    <citation type="submission" date="2017-09" db="EMBL/GenBank/DDBJ databases">
        <title>Depth-based differentiation of microbial function through sediment-hosted aquifers and enrichment of novel symbionts in the deep terrestrial subsurface.</title>
        <authorList>
            <person name="Probst A.J."/>
            <person name="Ladd B."/>
            <person name="Jarett J.K."/>
            <person name="Geller-Mcgrath D.E."/>
            <person name="Sieber C.M.K."/>
            <person name="Emerson J.B."/>
            <person name="Anantharaman K."/>
            <person name="Thomas B.C."/>
            <person name="Malmstrom R."/>
            <person name="Stieglmeier M."/>
            <person name="Klingl A."/>
            <person name="Woyke T."/>
            <person name="Ryan C.M."/>
            <person name="Banfield J.F."/>
        </authorList>
    </citation>
    <scope>NUCLEOTIDE SEQUENCE [LARGE SCALE GENOMIC DNA]</scope>
</reference>
<dbReference type="GO" id="GO:0008168">
    <property type="term" value="F:methyltransferase activity"/>
    <property type="evidence" value="ECO:0007669"/>
    <property type="project" value="UniProtKB-KW"/>
</dbReference>
<gene>
    <name evidence="3" type="ORF">COX77_04140</name>
</gene>
<dbReference type="InterPro" id="IPR029063">
    <property type="entry name" value="SAM-dependent_MTases_sf"/>
</dbReference>
<dbReference type="PANTHER" id="PTHR13069:SF21">
    <property type="entry name" value="ALKYLATED DNA REPAIR PROTEIN ALKB HOMOLOG 8"/>
    <property type="match status" value="1"/>
</dbReference>
<name>A0A2M7VDP2_9BACT</name>
<dbReference type="Gene3D" id="3.40.50.150">
    <property type="entry name" value="Vaccinia Virus protein VP39"/>
    <property type="match status" value="1"/>
</dbReference>
<evidence type="ECO:0000313" key="4">
    <source>
        <dbReference type="Proteomes" id="UP000230405"/>
    </source>
</evidence>
<evidence type="ECO:0000256" key="1">
    <source>
        <dbReference type="ARBA" id="ARBA00022603"/>
    </source>
</evidence>
<organism evidence="3 4">
    <name type="scientific">Candidatus Komeilibacteria bacterium CG_4_10_14_0_2_um_filter_37_10</name>
    <dbReference type="NCBI Taxonomy" id="1974470"/>
    <lineage>
        <taxon>Bacteria</taxon>
        <taxon>Candidatus Komeiliibacteriota</taxon>
    </lineage>
</organism>
<accession>A0A2M7VDP2</accession>
<dbReference type="GO" id="GO:0032259">
    <property type="term" value="P:methylation"/>
    <property type="evidence" value="ECO:0007669"/>
    <property type="project" value="UniProtKB-KW"/>
</dbReference>
<dbReference type="Pfam" id="PF13489">
    <property type="entry name" value="Methyltransf_23"/>
    <property type="match status" value="1"/>
</dbReference>
<keyword evidence="2" id="KW-0808">Transferase</keyword>
<keyword evidence="1" id="KW-0489">Methyltransferase</keyword>
<protein>
    <recommendedName>
        <fullName evidence="5">Methyltransferase type 11 domain-containing protein</fullName>
    </recommendedName>
</protein>
<dbReference type="Proteomes" id="UP000230405">
    <property type="component" value="Unassembled WGS sequence"/>
</dbReference>